<dbReference type="FunFam" id="1.10.1040.10:FF:000001">
    <property type="entry name" value="Glycerol-3-phosphate dehydrogenase [NAD(P)+]"/>
    <property type="match status" value="1"/>
</dbReference>
<evidence type="ECO:0000256" key="11">
    <source>
        <dbReference type="ARBA" id="ARBA00069372"/>
    </source>
</evidence>
<evidence type="ECO:0000256" key="3">
    <source>
        <dbReference type="ARBA" id="ARBA00022857"/>
    </source>
</evidence>
<evidence type="ECO:0000256" key="5">
    <source>
        <dbReference type="ARBA" id="ARBA00023027"/>
    </source>
</evidence>
<reference evidence="20 21" key="1">
    <citation type="submission" date="2018-11" db="EMBL/GenBank/DDBJ databases">
        <title>Genomic Encyclopedia of Type Strains, Phase IV (KMG-IV): sequencing the most valuable type-strain genomes for metagenomic binning, comparative biology and taxonomic classification.</title>
        <authorList>
            <person name="Goeker M."/>
        </authorList>
    </citation>
    <scope>NUCLEOTIDE SEQUENCE [LARGE SCALE GENOMIC DNA]</scope>
    <source>
        <strain evidence="20 21">DSM 102936</strain>
    </source>
</reference>
<dbReference type="GO" id="GO:0046167">
    <property type="term" value="P:glycerol-3-phosphate biosynthetic process"/>
    <property type="evidence" value="ECO:0007669"/>
    <property type="project" value="UniProtKB-UniRule"/>
</dbReference>
<keyword evidence="8 13" id="KW-1208">Phospholipid metabolism</keyword>
<feature type="binding site" evidence="13">
    <location>
        <position position="267"/>
    </location>
    <ligand>
        <name>sn-glycerol 3-phosphate</name>
        <dbReference type="ChEBI" id="CHEBI:57597"/>
    </ligand>
</feature>
<feature type="binding site" evidence="13">
    <location>
        <position position="43"/>
    </location>
    <ligand>
        <name>NADPH</name>
        <dbReference type="ChEBI" id="CHEBI:57783"/>
    </ligand>
</feature>
<feature type="domain" description="Glycerol-3-phosphate dehydrogenase NAD-dependent C-terminal" evidence="19">
    <location>
        <begin position="192"/>
        <end position="331"/>
    </location>
</feature>
<comment type="similarity">
    <text evidence="1 13 17">Belongs to the NAD-dependent glycerol-3-phosphate dehydrogenase family.</text>
</comment>
<feature type="binding site" evidence="15">
    <location>
        <position position="117"/>
    </location>
    <ligand>
        <name>substrate</name>
    </ligand>
</feature>
<comment type="catalytic activity">
    <reaction evidence="13">
        <text>sn-glycerol 3-phosphate + NAD(+) = dihydroxyacetone phosphate + NADH + H(+)</text>
        <dbReference type="Rhea" id="RHEA:11092"/>
        <dbReference type="ChEBI" id="CHEBI:15378"/>
        <dbReference type="ChEBI" id="CHEBI:57540"/>
        <dbReference type="ChEBI" id="CHEBI:57597"/>
        <dbReference type="ChEBI" id="CHEBI:57642"/>
        <dbReference type="ChEBI" id="CHEBI:57945"/>
        <dbReference type="EC" id="1.1.1.94"/>
    </reaction>
</comment>
<dbReference type="GO" id="GO:0141153">
    <property type="term" value="F:glycerol-3-phosphate dehydrogenase (NADP+) activity"/>
    <property type="evidence" value="ECO:0007669"/>
    <property type="project" value="RHEA"/>
</dbReference>
<dbReference type="PANTHER" id="PTHR11728:SF1">
    <property type="entry name" value="GLYCEROL-3-PHOSPHATE DEHYDROGENASE [NAD(+)] 2, CHLOROPLASTIC"/>
    <property type="match status" value="1"/>
</dbReference>
<evidence type="ECO:0000256" key="12">
    <source>
        <dbReference type="ARBA" id="ARBA00080511"/>
    </source>
</evidence>
<feature type="binding site" evidence="13">
    <location>
        <position position="60"/>
    </location>
    <ligand>
        <name>NADPH</name>
        <dbReference type="ChEBI" id="CHEBI:57783"/>
    </ligand>
</feature>
<evidence type="ECO:0000256" key="17">
    <source>
        <dbReference type="RuleBase" id="RU000437"/>
    </source>
</evidence>
<comment type="caution">
    <text evidence="13">Lacks conserved residue(s) required for the propagation of feature annotation.</text>
</comment>
<keyword evidence="2 13" id="KW-0444">Lipid biosynthesis</keyword>
<keyword evidence="5 13" id="KW-0520">NAD</keyword>
<dbReference type="InterPro" id="IPR036291">
    <property type="entry name" value="NAD(P)-bd_dom_sf"/>
</dbReference>
<comment type="subcellular location">
    <subcellularLocation>
        <location evidence="13">Cytoplasm</location>
    </subcellularLocation>
</comment>
<keyword evidence="6 13" id="KW-0443">Lipid metabolism</keyword>
<accession>A0A3N5AXV8</accession>
<evidence type="ECO:0000256" key="13">
    <source>
        <dbReference type="HAMAP-Rule" id="MF_00394"/>
    </source>
</evidence>
<dbReference type="AlphaFoldDB" id="A0A3N5AXV8"/>
<dbReference type="SUPFAM" id="SSF48179">
    <property type="entry name" value="6-phosphogluconate dehydrogenase C-terminal domain-like"/>
    <property type="match status" value="1"/>
</dbReference>
<dbReference type="PRINTS" id="PR00077">
    <property type="entry name" value="GPDHDRGNASE"/>
</dbReference>
<feature type="binding site" evidence="16">
    <location>
        <position position="152"/>
    </location>
    <ligand>
        <name>NAD(+)</name>
        <dbReference type="ChEBI" id="CHEBI:57540"/>
    </ligand>
</feature>
<dbReference type="HAMAP" id="MF_00394">
    <property type="entry name" value="NAD_Glyc3P_dehydrog"/>
    <property type="match status" value="1"/>
</dbReference>
<feature type="binding site" evidence="13">
    <location>
        <position position="152"/>
    </location>
    <ligand>
        <name>NADPH</name>
        <dbReference type="ChEBI" id="CHEBI:57783"/>
    </ligand>
</feature>
<evidence type="ECO:0000259" key="19">
    <source>
        <dbReference type="Pfam" id="PF07479"/>
    </source>
</evidence>
<dbReference type="PIRSF" id="PIRSF000114">
    <property type="entry name" value="Glycerol-3-P_dh"/>
    <property type="match status" value="1"/>
</dbReference>
<dbReference type="UniPathway" id="UPA00940"/>
<evidence type="ECO:0000256" key="10">
    <source>
        <dbReference type="ARBA" id="ARBA00066687"/>
    </source>
</evidence>
<evidence type="ECO:0000313" key="20">
    <source>
        <dbReference type="EMBL" id="RPF49864.1"/>
    </source>
</evidence>
<dbReference type="InterPro" id="IPR013328">
    <property type="entry name" value="6PGD_dom2"/>
</dbReference>
<feature type="binding site" evidence="13">
    <location>
        <position position="268"/>
    </location>
    <ligand>
        <name>sn-glycerol 3-phosphate</name>
        <dbReference type="ChEBI" id="CHEBI:57597"/>
    </ligand>
</feature>
<dbReference type="GO" id="GO:0008654">
    <property type="term" value="P:phospholipid biosynthetic process"/>
    <property type="evidence" value="ECO:0007669"/>
    <property type="project" value="UniProtKB-KW"/>
</dbReference>
<keyword evidence="21" id="KW-1185">Reference proteome</keyword>
<sequence>MSKKQTVRGVSLLRVAVLGGGGWGTALSCLLARKGHAVSLWARRPEHVAALVRERENRRYLPGVFLPEGVNPTNSLKDALAGAAVVVFAVPSHAFREVLRTALPLIPASACVVNVAKGLEEETLLRLSEVYGAEAGEEALARYAVLSGPSHAEEVGRDQPTAVVAAAPRYQTAEFVQELFMGPFFRVYTNDDLVGVELGGALKNIIALGTGICEGIGFGDNAKAALITRGLAEITRLGVRLGANPLTFAGLTGLGDLVVTCTSMHSRNRRAGIEIGRGKTLDAALAAVGMVVEGVRTTRAAHTLARELNVAMPVTAETYRVLFEGLSPLEAARNLMGRARTREIEEVCRIKATWTVRPDAPGGGVEK</sequence>
<evidence type="ECO:0000256" key="15">
    <source>
        <dbReference type="PIRSR" id="PIRSR000114-2"/>
    </source>
</evidence>
<dbReference type="GO" id="GO:0005975">
    <property type="term" value="P:carbohydrate metabolic process"/>
    <property type="evidence" value="ECO:0007669"/>
    <property type="project" value="InterPro"/>
</dbReference>
<feature type="binding site" evidence="13">
    <location>
        <position position="148"/>
    </location>
    <ligand>
        <name>sn-glycerol 3-phosphate</name>
        <dbReference type="ChEBI" id="CHEBI:57597"/>
    </ligand>
</feature>
<comment type="function">
    <text evidence="13">Catalyzes the reduction of the glycolytic intermediate dihydroxyacetone phosphate (DHAP) to sn-glycerol 3-phosphate (G3P), the key precursor for phospholipid synthesis.</text>
</comment>
<feature type="binding site" evidence="13">
    <location>
        <position position="267"/>
    </location>
    <ligand>
        <name>NADPH</name>
        <dbReference type="ChEBI" id="CHEBI:57783"/>
    </ligand>
</feature>
<evidence type="ECO:0000256" key="6">
    <source>
        <dbReference type="ARBA" id="ARBA00023098"/>
    </source>
</evidence>
<evidence type="ECO:0000256" key="7">
    <source>
        <dbReference type="ARBA" id="ARBA00023209"/>
    </source>
</evidence>
<dbReference type="InterPro" id="IPR008927">
    <property type="entry name" value="6-PGluconate_DH-like_C_sf"/>
</dbReference>
<evidence type="ECO:0000256" key="1">
    <source>
        <dbReference type="ARBA" id="ARBA00011009"/>
    </source>
</evidence>
<keyword evidence="3 13" id="KW-0521">NADP</keyword>
<feature type="binding site" evidence="13">
    <location>
        <position position="256"/>
    </location>
    <ligand>
        <name>sn-glycerol 3-phosphate</name>
        <dbReference type="ChEBI" id="CHEBI:57597"/>
    </ligand>
</feature>
<dbReference type="NCBIfam" id="NF000941">
    <property type="entry name" value="PRK00094.1-3"/>
    <property type="match status" value="1"/>
</dbReference>
<feature type="binding site" evidence="13">
    <location>
        <position position="23"/>
    </location>
    <ligand>
        <name>NADPH</name>
        <dbReference type="ChEBI" id="CHEBI:57783"/>
    </ligand>
</feature>
<dbReference type="InterPro" id="IPR006109">
    <property type="entry name" value="G3P_DH_NAD-dep_C"/>
</dbReference>
<dbReference type="InterPro" id="IPR006168">
    <property type="entry name" value="G3P_DH_NAD-dep"/>
</dbReference>
<dbReference type="NCBIfam" id="NF000942">
    <property type="entry name" value="PRK00094.1-4"/>
    <property type="match status" value="1"/>
</dbReference>
<dbReference type="Gene3D" id="3.40.50.720">
    <property type="entry name" value="NAD(P)-binding Rossmann-like Domain"/>
    <property type="match status" value="1"/>
</dbReference>
<gene>
    <name evidence="13" type="primary">gpsA</name>
    <name evidence="20" type="ORF">EDD75_0689</name>
</gene>
<dbReference type="FunFam" id="3.40.50.720:FF:000019">
    <property type="entry name" value="Glycerol-3-phosphate dehydrogenase [NAD(P)+]"/>
    <property type="match status" value="1"/>
</dbReference>
<evidence type="ECO:0000256" key="2">
    <source>
        <dbReference type="ARBA" id="ARBA00022516"/>
    </source>
</evidence>
<keyword evidence="4 13" id="KW-0560">Oxidoreductase</keyword>
<dbReference type="GO" id="GO:0141152">
    <property type="term" value="F:glycerol-3-phosphate dehydrogenase (NAD+) activity"/>
    <property type="evidence" value="ECO:0007669"/>
    <property type="project" value="RHEA"/>
</dbReference>
<dbReference type="PROSITE" id="PS00957">
    <property type="entry name" value="NAD_G3PDH"/>
    <property type="match status" value="1"/>
</dbReference>
<feature type="binding site" evidence="13">
    <location>
        <position position="150"/>
    </location>
    <ligand>
        <name>sn-glycerol 3-phosphate</name>
        <dbReference type="ChEBI" id="CHEBI:57597"/>
    </ligand>
</feature>
<proteinExistence type="inferred from homology"/>
<feature type="binding site" evidence="16">
    <location>
        <begin position="19"/>
        <end position="24"/>
    </location>
    <ligand>
        <name>NAD(+)</name>
        <dbReference type="ChEBI" id="CHEBI:57540"/>
    </ligand>
</feature>
<dbReference type="PROSITE" id="PS51257">
    <property type="entry name" value="PROKAR_LIPOPROTEIN"/>
    <property type="match status" value="1"/>
</dbReference>
<dbReference type="GO" id="GO:0051287">
    <property type="term" value="F:NAD binding"/>
    <property type="evidence" value="ECO:0007669"/>
    <property type="project" value="InterPro"/>
</dbReference>
<feature type="active site" description="Proton acceptor" evidence="13 14">
    <location>
        <position position="203"/>
    </location>
</feature>
<dbReference type="Gene3D" id="1.10.1040.10">
    <property type="entry name" value="N-(1-d-carboxylethyl)-l-norvaline Dehydrogenase, domain 2"/>
    <property type="match status" value="1"/>
</dbReference>
<keyword evidence="13" id="KW-0547">Nucleotide-binding</keyword>
<dbReference type="GO" id="GO:0006650">
    <property type="term" value="P:glycerophospholipid metabolic process"/>
    <property type="evidence" value="ECO:0007669"/>
    <property type="project" value="UniProtKB-UniRule"/>
</dbReference>
<evidence type="ECO:0000256" key="4">
    <source>
        <dbReference type="ARBA" id="ARBA00023002"/>
    </source>
</evidence>
<feature type="binding site" evidence="13">
    <location>
        <position position="203"/>
    </location>
    <ligand>
        <name>sn-glycerol 3-phosphate</name>
        <dbReference type="ChEBI" id="CHEBI:57597"/>
    </ligand>
</feature>
<evidence type="ECO:0000259" key="18">
    <source>
        <dbReference type="Pfam" id="PF01210"/>
    </source>
</evidence>
<dbReference type="SUPFAM" id="SSF51735">
    <property type="entry name" value="NAD(P)-binding Rossmann-fold domains"/>
    <property type="match status" value="1"/>
</dbReference>
<evidence type="ECO:0000313" key="21">
    <source>
        <dbReference type="Proteomes" id="UP000282654"/>
    </source>
</evidence>
<protein>
    <recommendedName>
        <fullName evidence="11 13">Glycerol-3-phosphate dehydrogenase [NAD(P)+]</fullName>
        <ecNumber evidence="10 13">1.1.1.94</ecNumber>
    </recommendedName>
    <alternativeName>
        <fullName evidence="13">NAD(P)(+)-dependent glycerol-3-phosphate dehydrogenase</fullName>
    </alternativeName>
    <alternativeName>
        <fullName evidence="12 13">NAD(P)H-dependent dihydroxyacetone-phosphate reductase</fullName>
    </alternativeName>
</protein>
<feature type="binding site" evidence="13">
    <location>
        <position position="44"/>
    </location>
    <ligand>
        <name>NADPH</name>
        <dbReference type="ChEBI" id="CHEBI:57783"/>
    </ligand>
</feature>
<comment type="pathway">
    <text evidence="13">Membrane lipid metabolism; glycerophospholipid metabolism.</text>
</comment>
<evidence type="ECO:0000256" key="8">
    <source>
        <dbReference type="ARBA" id="ARBA00023264"/>
    </source>
</evidence>
<feature type="binding site" evidence="15">
    <location>
        <begin position="267"/>
        <end position="268"/>
    </location>
    <ligand>
        <name>substrate</name>
    </ligand>
</feature>
<feature type="binding site" evidence="16">
    <location>
        <position position="267"/>
    </location>
    <ligand>
        <name>NAD(+)</name>
        <dbReference type="ChEBI" id="CHEBI:57540"/>
    </ligand>
</feature>
<dbReference type="Pfam" id="PF01210">
    <property type="entry name" value="NAD_Gly3P_dh_N"/>
    <property type="match status" value="1"/>
</dbReference>
<evidence type="ECO:0000256" key="9">
    <source>
        <dbReference type="ARBA" id="ARBA00052716"/>
    </source>
</evidence>
<feature type="binding site" evidence="13">
    <location>
        <position position="293"/>
    </location>
    <ligand>
        <name>NADPH</name>
        <dbReference type="ChEBI" id="CHEBI:57783"/>
    </ligand>
</feature>
<dbReference type="GO" id="GO:0005829">
    <property type="term" value="C:cytosol"/>
    <property type="evidence" value="ECO:0007669"/>
    <property type="project" value="TreeGrafter"/>
</dbReference>
<feature type="domain" description="Glycerol-3-phosphate dehydrogenase NAD-dependent N-terminal" evidence="18">
    <location>
        <begin position="15"/>
        <end position="172"/>
    </location>
</feature>
<feature type="binding site" evidence="13">
    <location>
        <position position="266"/>
    </location>
    <ligand>
        <name>sn-glycerol 3-phosphate</name>
        <dbReference type="ChEBI" id="CHEBI:57597"/>
    </ligand>
</feature>
<dbReference type="InterPro" id="IPR011128">
    <property type="entry name" value="G3P_DH_NAD-dep_N"/>
</dbReference>
<evidence type="ECO:0000256" key="16">
    <source>
        <dbReference type="PIRSR" id="PIRSR000114-3"/>
    </source>
</evidence>
<keyword evidence="7 13" id="KW-0594">Phospholipid biosynthesis</keyword>
<feature type="binding site" evidence="13">
    <location>
        <position position="117"/>
    </location>
    <ligand>
        <name>sn-glycerol 3-phosphate</name>
        <dbReference type="ChEBI" id="CHEBI:57597"/>
    </ligand>
</feature>
<dbReference type="NCBIfam" id="NF000940">
    <property type="entry name" value="PRK00094.1-2"/>
    <property type="match status" value="1"/>
</dbReference>
<evidence type="ECO:0000256" key="14">
    <source>
        <dbReference type="PIRSR" id="PIRSR000114-1"/>
    </source>
</evidence>
<dbReference type="EC" id="1.1.1.94" evidence="10 13"/>
<dbReference type="GO" id="GO:0046168">
    <property type="term" value="P:glycerol-3-phosphate catabolic process"/>
    <property type="evidence" value="ECO:0007669"/>
    <property type="project" value="InterPro"/>
</dbReference>
<feature type="binding site" evidence="13">
    <location>
        <position position="117"/>
    </location>
    <ligand>
        <name>NADPH</name>
        <dbReference type="ChEBI" id="CHEBI:57783"/>
    </ligand>
</feature>
<keyword evidence="13" id="KW-0963">Cytoplasm</keyword>
<feature type="binding site" evidence="13">
    <location>
        <position position="291"/>
    </location>
    <ligand>
        <name>NADPH</name>
        <dbReference type="ChEBI" id="CHEBI:57783"/>
    </ligand>
</feature>
<organism evidence="20 21">
    <name type="scientific">Thermodesulfitimonas autotrophica</name>
    <dbReference type="NCBI Taxonomy" id="1894989"/>
    <lineage>
        <taxon>Bacteria</taxon>
        <taxon>Bacillati</taxon>
        <taxon>Bacillota</taxon>
        <taxon>Clostridia</taxon>
        <taxon>Thermoanaerobacterales</taxon>
        <taxon>Thermoanaerobacteraceae</taxon>
        <taxon>Thermodesulfitimonas</taxon>
    </lineage>
</organism>
<dbReference type="EMBL" id="RKRE01000001">
    <property type="protein sequence ID" value="RPF49864.1"/>
    <property type="molecule type" value="Genomic_DNA"/>
</dbReference>
<dbReference type="Pfam" id="PF07479">
    <property type="entry name" value="NAD_Gly3P_dh_C"/>
    <property type="match status" value="1"/>
</dbReference>
<dbReference type="PANTHER" id="PTHR11728">
    <property type="entry name" value="GLYCEROL-3-PHOSPHATE DEHYDROGENASE"/>
    <property type="match status" value="1"/>
</dbReference>
<name>A0A3N5AXV8_9THEO</name>
<comment type="catalytic activity">
    <reaction evidence="9">
        <text>sn-glycerol 3-phosphate + NADP(+) = dihydroxyacetone phosphate + NADPH + H(+)</text>
        <dbReference type="Rhea" id="RHEA:11096"/>
        <dbReference type="ChEBI" id="CHEBI:15378"/>
        <dbReference type="ChEBI" id="CHEBI:57597"/>
        <dbReference type="ChEBI" id="CHEBI:57642"/>
        <dbReference type="ChEBI" id="CHEBI:57783"/>
        <dbReference type="ChEBI" id="CHEBI:58349"/>
        <dbReference type="EC" id="1.1.1.94"/>
    </reaction>
    <physiologicalReaction direction="right-to-left" evidence="9">
        <dbReference type="Rhea" id="RHEA:11098"/>
    </physiologicalReaction>
</comment>
<dbReference type="Proteomes" id="UP000282654">
    <property type="component" value="Unassembled WGS sequence"/>
</dbReference>
<comment type="caution">
    <text evidence="20">The sequence shown here is derived from an EMBL/GenBank/DDBJ whole genome shotgun (WGS) entry which is preliminary data.</text>
</comment>